<feature type="region of interest" description="Disordered" evidence="2">
    <location>
        <begin position="613"/>
        <end position="639"/>
    </location>
</feature>
<gene>
    <name evidence="5" type="primary">PIK3C2A</name>
</gene>
<dbReference type="Gene3D" id="3.10.20.90">
    <property type="entry name" value="Phosphatidylinositol 3-kinase Catalytic Subunit, Chain A, domain 1"/>
    <property type="match status" value="1"/>
</dbReference>
<dbReference type="SUPFAM" id="SSF54236">
    <property type="entry name" value="Ubiquitin-like"/>
    <property type="match status" value="1"/>
</dbReference>
<dbReference type="Gene3D" id="2.60.40.150">
    <property type="entry name" value="C2 domain"/>
    <property type="match status" value="1"/>
</dbReference>
<evidence type="ECO:0000259" key="4">
    <source>
        <dbReference type="PROSITE" id="PS51547"/>
    </source>
</evidence>
<accession>A0A2K5RZ30</accession>
<dbReference type="AlphaFoldDB" id="A0A2K5RZ30"/>
<dbReference type="Ensembl" id="ENSCCAT00000051103.1">
    <property type="protein sequence ID" value="ENSCCAP00000033336.1"/>
    <property type="gene ID" value="ENSCCAG00000034614.1"/>
</dbReference>
<feature type="compositionally biased region" description="Polar residues" evidence="2">
    <location>
        <begin position="627"/>
        <end position="639"/>
    </location>
</feature>
<feature type="compositionally biased region" description="Basic and acidic residues" evidence="2">
    <location>
        <begin position="19"/>
        <end position="30"/>
    </location>
</feature>
<feature type="domain" description="C2 PI3K-type" evidence="4">
    <location>
        <begin position="681"/>
        <end position="799"/>
    </location>
</feature>
<dbReference type="PROSITE" id="PS51546">
    <property type="entry name" value="PI3K_RBD"/>
    <property type="match status" value="1"/>
</dbReference>
<evidence type="ECO:0000256" key="2">
    <source>
        <dbReference type="SAM" id="MobiDB-lite"/>
    </source>
</evidence>
<organism evidence="5 6">
    <name type="scientific">Cebus imitator</name>
    <name type="common">Panamanian white-faced capuchin</name>
    <name type="synonym">Cebus capucinus imitator</name>
    <dbReference type="NCBI Taxonomy" id="2715852"/>
    <lineage>
        <taxon>Eukaryota</taxon>
        <taxon>Metazoa</taxon>
        <taxon>Chordata</taxon>
        <taxon>Craniata</taxon>
        <taxon>Vertebrata</taxon>
        <taxon>Euteleostomi</taxon>
        <taxon>Mammalia</taxon>
        <taxon>Eutheria</taxon>
        <taxon>Euarchontoglires</taxon>
        <taxon>Primates</taxon>
        <taxon>Haplorrhini</taxon>
        <taxon>Platyrrhini</taxon>
        <taxon>Cebidae</taxon>
        <taxon>Cebinae</taxon>
        <taxon>Cebus</taxon>
    </lineage>
</organism>
<name>A0A2K5RZ30_CEBIM</name>
<dbReference type="InterPro" id="IPR035892">
    <property type="entry name" value="C2_domain_sf"/>
</dbReference>
<dbReference type="CDD" id="cd04012">
    <property type="entry name" value="C2A_PI3K_class_II"/>
    <property type="match status" value="1"/>
</dbReference>
<dbReference type="Pfam" id="PF00794">
    <property type="entry name" value="PI3K_rbd"/>
    <property type="match status" value="1"/>
</dbReference>
<feature type="compositionally biased region" description="Polar residues" evidence="2">
    <location>
        <begin position="1"/>
        <end position="15"/>
    </location>
</feature>
<sequence>MAQISSNSGVKQCPSSHLEPTRAKDVDKEEALQMEAEALAKLQKDRQVTDNQRGFELSSSTRQKAQVYNKQDYDLMVFPESDSQKRALDIDVEKLTQAELEKLLLDDSFETRKTPVLPVTPVLSPFSAQLYFRPTVQRGQWPPGLSGPSTYALPSIYPSTYSKQAAFQNGFNPRMPTFPSTEPIYLSLPGQSPYFPYPLTPATPFHPQGSLPICRPVVSPDMAKLFDKIASTSEFLKNGKARTDLEITDSKVSNLQVSPKSEDISKFDWLDLDPLSKPKVDNVEILDHEEEKNVSSLLEKDPWDAVLLEERLPANCHLERKVNGKSLSVATVTRSQSLNIRTTQFAKVQGHISQKDPNGTSSLPASSSLLQEVEVQNEEMAAFCQSITKLKTKFPFTSHRTNPGYLLSPVTLQRNTCGENASVKVSIEIEGFQLPVTFTCDVSSTVEIIIMQALCWVHDDLNQVDVGSYVLKVCGQEEVLQNNHCLGSHEHIQNCRKWDTEIRLQLLTYSAMCQNLARTTEDDETPVDLNKYLYQIEKPYKEVMTRHPVEELLGSYHNQVELALQIENQHRAVDQVIKAVRKICSALDGVETLAITESVKKLKRAVNLPRNKTTDVTSLSEGDDTSKSSTRGSLNPENPVQVSMDQLTAAIYDLLRLHANSGRSPTDCAPSSRSVKEAWATTEQLQFTIFAAHGISSNWVSNYEKYYLICSLSHNGKDLFKPIQSKKVGTYKNFFYLIKWDELIIFPIQISQLPLESLLHLTLFGILNQSSGSSPDSNKQRKGPEALGKVSLPLFDFKR</sequence>
<proteinExistence type="inferred from homology"/>
<dbReference type="SMART" id="SM00144">
    <property type="entry name" value="PI3K_rbd"/>
    <property type="match status" value="1"/>
</dbReference>
<feature type="region of interest" description="Disordered" evidence="2">
    <location>
        <begin position="1"/>
        <end position="30"/>
    </location>
</feature>
<reference evidence="5" key="1">
    <citation type="submission" date="2025-08" db="UniProtKB">
        <authorList>
            <consortium name="Ensembl"/>
        </authorList>
    </citation>
    <scope>IDENTIFICATION</scope>
</reference>
<keyword evidence="6" id="KW-1185">Reference proteome</keyword>
<dbReference type="InterPro" id="IPR002420">
    <property type="entry name" value="PI3K-type_C2_dom"/>
</dbReference>
<evidence type="ECO:0000313" key="6">
    <source>
        <dbReference type="Proteomes" id="UP000233040"/>
    </source>
</evidence>
<dbReference type="InterPro" id="IPR000341">
    <property type="entry name" value="PI3K_Ras-bd_dom"/>
</dbReference>
<dbReference type="Proteomes" id="UP000233040">
    <property type="component" value="Unassembled WGS sequence"/>
</dbReference>
<dbReference type="SMART" id="SM00142">
    <property type="entry name" value="PI3K_C2"/>
    <property type="match status" value="1"/>
</dbReference>
<evidence type="ECO:0000259" key="3">
    <source>
        <dbReference type="PROSITE" id="PS51546"/>
    </source>
</evidence>
<evidence type="ECO:0000256" key="1">
    <source>
        <dbReference type="PROSITE-ProRule" id="PRU00880"/>
    </source>
</evidence>
<dbReference type="Pfam" id="PF00792">
    <property type="entry name" value="PI3K_C2"/>
    <property type="match status" value="1"/>
</dbReference>
<feature type="domain" description="PI3K-RBD" evidence="3">
    <location>
        <begin position="420"/>
        <end position="508"/>
    </location>
</feature>
<dbReference type="SUPFAM" id="SSF49562">
    <property type="entry name" value="C2 domain (Calcium/lipid-binding domain, CaLB)"/>
    <property type="match status" value="1"/>
</dbReference>
<dbReference type="PROSITE" id="PS51547">
    <property type="entry name" value="C2_PI3K"/>
    <property type="match status" value="1"/>
</dbReference>
<reference evidence="5" key="2">
    <citation type="submission" date="2025-09" db="UniProtKB">
        <authorList>
            <consortium name="Ensembl"/>
        </authorList>
    </citation>
    <scope>IDENTIFICATION</scope>
</reference>
<dbReference type="InterPro" id="IPR029071">
    <property type="entry name" value="Ubiquitin-like_domsf"/>
</dbReference>
<evidence type="ECO:0000313" key="5">
    <source>
        <dbReference type="Ensembl" id="ENSCCAP00000033336.1"/>
    </source>
</evidence>
<protein>
    <submittedName>
        <fullName evidence="5">Phosphatidylinositol-4-phosphate 3-kinase catalytic subunit type 2 alpha</fullName>
    </submittedName>
</protein>
<dbReference type="FunFam" id="3.10.20.90:FF:000156">
    <property type="entry name" value="Phosphatidylinositol 4-phosphate 3-kinase C2 domain-containing subunit alpha"/>
    <property type="match status" value="1"/>
</dbReference>
<comment type="similarity">
    <text evidence="1">Belongs to the PI3/PI4-kinase family.</text>
</comment>
<dbReference type="GeneTree" id="ENSGT00940000157813"/>
<dbReference type="FunFam" id="2.60.40.150:FF:000116">
    <property type="entry name" value="Phosphatidylinositol 4-phosphate 3-kinase C2 domain-containing subunit alpha"/>
    <property type="match status" value="1"/>
</dbReference>